<comment type="caution">
    <text evidence="1">The sequence shown here is derived from an EMBL/GenBank/DDBJ whole genome shotgun (WGS) entry which is preliminary data.</text>
</comment>
<keyword evidence="2" id="KW-1185">Reference proteome</keyword>
<organism evidence="1 2">
    <name type="scientific">Paramarasmius palmivorus</name>
    <dbReference type="NCBI Taxonomy" id="297713"/>
    <lineage>
        <taxon>Eukaryota</taxon>
        <taxon>Fungi</taxon>
        <taxon>Dikarya</taxon>
        <taxon>Basidiomycota</taxon>
        <taxon>Agaricomycotina</taxon>
        <taxon>Agaricomycetes</taxon>
        <taxon>Agaricomycetidae</taxon>
        <taxon>Agaricales</taxon>
        <taxon>Marasmiineae</taxon>
        <taxon>Marasmiaceae</taxon>
        <taxon>Paramarasmius</taxon>
    </lineage>
</organism>
<dbReference type="Proteomes" id="UP001383192">
    <property type="component" value="Unassembled WGS sequence"/>
</dbReference>
<gene>
    <name evidence="1" type="ORF">VNI00_000604</name>
</gene>
<name>A0AAW0E5Z4_9AGAR</name>
<dbReference type="AlphaFoldDB" id="A0AAW0E5Z4"/>
<dbReference type="EMBL" id="JAYKXP010000002">
    <property type="protein sequence ID" value="KAK7060871.1"/>
    <property type="molecule type" value="Genomic_DNA"/>
</dbReference>
<proteinExistence type="predicted"/>
<protein>
    <submittedName>
        <fullName evidence="1">Uncharacterized protein</fullName>
    </submittedName>
</protein>
<accession>A0AAW0E5Z4</accession>
<sequence>MITALIDAPNPTAPLLLLPSESPSWLSGLTGPDEIGEKTQLGWLEALDPSLFRASIDTALETVAADEGAIDDVVVPTVTADDEVVPITVIADEEVGLAREVIEETVVTGVPAPGIEVVPLVTTVVGATHTPMVELPPAKMVDVPPGATTVEVLPPPKIVDVEPVITVERVPSPPKIAELDDTSPPAVVAEEMSWGACGGQRQILL</sequence>
<evidence type="ECO:0000313" key="2">
    <source>
        <dbReference type="Proteomes" id="UP001383192"/>
    </source>
</evidence>
<reference evidence="1 2" key="1">
    <citation type="submission" date="2024-01" db="EMBL/GenBank/DDBJ databases">
        <title>A draft genome for a cacao thread blight-causing isolate of Paramarasmius palmivorus.</title>
        <authorList>
            <person name="Baruah I.K."/>
            <person name="Bukari Y."/>
            <person name="Amoako-Attah I."/>
            <person name="Meinhardt L.W."/>
            <person name="Bailey B.A."/>
            <person name="Cohen S.P."/>
        </authorList>
    </citation>
    <scope>NUCLEOTIDE SEQUENCE [LARGE SCALE GENOMIC DNA]</scope>
    <source>
        <strain evidence="1 2">GH-12</strain>
    </source>
</reference>
<evidence type="ECO:0000313" key="1">
    <source>
        <dbReference type="EMBL" id="KAK7060871.1"/>
    </source>
</evidence>